<dbReference type="EMBL" id="JAINUG010000051">
    <property type="protein sequence ID" value="KAJ8404769.1"/>
    <property type="molecule type" value="Genomic_DNA"/>
</dbReference>
<name>A0AAD7SLC0_9TELE</name>
<accession>A0AAD7SLC0</accession>
<dbReference type="Proteomes" id="UP001221898">
    <property type="component" value="Unassembled WGS sequence"/>
</dbReference>
<reference evidence="2" key="1">
    <citation type="journal article" date="2023" name="Science">
        <title>Genome structures resolve the early diversification of teleost fishes.</title>
        <authorList>
            <person name="Parey E."/>
            <person name="Louis A."/>
            <person name="Montfort J."/>
            <person name="Bouchez O."/>
            <person name="Roques C."/>
            <person name="Iampietro C."/>
            <person name="Lluch J."/>
            <person name="Castinel A."/>
            <person name="Donnadieu C."/>
            <person name="Desvignes T."/>
            <person name="Floi Bucao C."/>
            <person name="Jouanno E."/>
            <person name="Wen M."/>
            <person name="Mejri S."/>
            <person name="Dirks R."/>
            <person name="Jansen H."/>
            <person name="Henkel C."/>
            <person name="Chen W.J."/>
            <person name="Zahm M."/>
            <person name="Cabau C."/>
            <person name="Klopp C."/>
            <person name="Thompson A.W."/>
            <person name="Robinson-Rechavi M."/>
            <person name="Braasch I."/>
            <person name="Lecointre G."/>
            <person name="Bobe J."/>
            <person name="Postlethwait J.H."/>
            <person name="Berthelot C."/>
            <person name="Roest Crollius H."/>
            <person name="Guiguen Y."/>
        </authorList>
    </citation>
    <scope>NUCLEOTIDE SEQUENCE</scope>
    <source>
        <strain evidence="2">NC1722</strain>
    </source>
</reference>
<sequence>MAARDDGQRGDLPCPDPYHPDAAGASAPGPPDQPGLLLRSRLRPDDGPVATATPAAARHPVARHRPDGEQRRALPPAAPGPGPAPAEMDHGDRRPRFLQSLRLHKKVSVPTLSQEGALRPAAGERPAIPMPGSAALPKKKQLPPPTRGLPCFSSGPQPSGLARAPTLFGLYRPLGLREPENGLPKAGGLIPPNYSRLPKPKIH</sequence>
<organism evidence="2 3">
    <name type="scientific">Aldrovandia affinis</name>
    <dbReference type="NCBI Taxonomy" id="143900"/>
    <lineage>
        <taxon>Eukaryota</taxon>
        <taxon>Metazoa</taxon>
        <taxon>Chordata</taxon>
        <taxon>Craniata</taxon>
        <taxon>Vertebrata</taxon>
        <taxon>Euteleostomi</taxon>
        <taxon>Actinopterygii</taxon>
        <taxon>Neopterygii</taxon>
        <taxon>Teleostei</taxon>
        <taxon>Notacanthiformes</taxon>
        <taxon>Halosauridae</taxon>
        <taxon>Aldrovandia</taxon>
    </lineage>
</organism>
<feature type="region of interest" description="Disordered" evidence="1">
    <location>
        <begin position="178"/>
        <end position="203"/>
    </location>
</feature>
<protein>
    <submittedName>
        <fullName evidence="2">Uncharacterized protein</fullName>
    </submittedName>
</protein>
<proteinExistence type="predicted"/>
<feature type="region of interest" description="Disordered" evidence="1">
    <location>
        <begin position="1"/>
        <end position="164"/>
    </location>
</feature>
<gene>
    <name evidence="2" type="ORF">AAFF_G00331560</name>
</gene>
<comment type="caution">
    <text evidence="2">The sequence shown here is derived from an EMBL/GenBank/DDBJ whole genome shotgun (WGS) entry which is preliminary data.</text>
</comment>
<dbReference type="AlphaFoldDB" id="A0AAD7SLC0"/>
<evidence type="ECO:0000256" key="1">
    <source>
        <dbReference type="SAM" id="MobiDB-lite"/>
    </source>
</evidence>
<evidence type="ECO:0000313" key="3">
    <source>
        <dbReference type="Proteomes" id="UP001221898"/>
    </source>
</evidence>
<evidence type="ECO:0000313" key="2">
    <source>
        <dbReference type="EMBL" id="KAJ8404769.1"/>
    </source>
</evidence>
<keyword evidence="3" id="KW-1185">Reference proteome</keyword>
<feature type="compositionally biased region" description="Low complexity" evidence="1">
    <location>
        <begin position="48"/>
        <end position="59"/>
    </location>
</feature>